<evidence type="ECO:0000313" key="4">
    <source>
        <dbReference type="Proteomes" id="UP000275078"/>
    </source>
</evidence>
<evidence type="ECO:0000256" key="1">
    <source>
        <dbReference type="SAM" id="MobiDB-lite"/>
    </source>
</evidence>
<keyword evidence="4" id="KW-1185">Reference proteome</keyword>
<dbReference type="InterPro" id="IPR012337">
    <property type="entry name" value="RNaseH-like_sf"/>
</dbReference>
<feature type="compositionally biased region" description="Acidic residues" evidence="1">
    <location>
        <begin position="100"/>
        <end position="109"/>
    </location>
</feature>
<dbReference type="EMBL" id="ML120054">
    <property type="protein sequence ID" value="RPA70802.1"/>
    <property type="molecule type" value="Genomic_DNA"/>
</dbReference>
<dbReference type="AlphaFoldDB" id="A0A3N4H7E3"/>
<evidence type="ECO:0000259" key="2">
    <source>
        <dbReference type="Pfam" id="PF05699"/>
    </source>
</evidence>
<dbReference type="Proteomes" id="UP000275078">
    <property type="component" value="Unassembled WGS sequence"/>
</dbReference>
<dbReference type="SUPFAM" id="SSF53098">
    <property type="entry name" value="Ribonuclease H-like"/>
    <property type="match status" value="1"/>
</dbReference>
<organism evidence="3 4">
    <name type="scientific">Ascobolus immersus RN42</name>
    <dbReference type="NCBI Taxonomy" id="1160509"/>
    <lineage>
        <taxon>Eukaryota</taxon>
        <taxon>Fungi</taxon>
        <taxon>Dikarya</taxon>
        <taxon>Ascomycota</taxon>
        <taxon>Pezizomycotina</taxon>
        <taxon>Pezizomycetes</taxon>
        <taxon>Pezizales</taxon>
        <taxon>Ascobolaceae</taxon>
        <taxon>Ascobolus</taxon>
    </lineage>
</organism>
<feature type="domain" description="HAT C-terminal dimerisation" evidence="2">
    <location>
        <begin position="147"/>
        <end position="218"/>
    </location>
</feature>
<gene>
    <name evidence="3" type="ORF">BJ508DRAFT_189176</name>
</gene>
<reference evidence="3 4" key="1">
    <citation type="journal article" date="2018" name="Nat. Ecol. Evol.">
        <title>Pezizomycetes genomes reveal the molecular basis of ectomycorrhizal truffle lifestyle.</title>
        <authorList>
            <person name="Murat C."/>
            <person name="Payen T."/>
            <person name="Noel B."/>
            <person name="Kuo A."/>
            <person name="Morin E."/>
            <person name="Chen J."/>
            <person name="Kohler A."/>
            <person name="Krizsan K."/>
            <person name="Balestrini R."/>
            <person name="Da Silva C."/>
            <person name="Montanini B."/>
            <person name="Hainaut M."/>
            <person name="Levati E."/>
            <person name="Barry K.W."/>
            <person name="Belfiori B."/>
            <person name="Cichocki N."/>
            <person name="Clum A."/>
            <person name="Dockter R.B."/>
            <person name="Fauchery L."/>
            <person name="Guy J."/>
            <person name="Iotti M."/>
            <person name="Le Tacon F."/>
            <person name="Lindquist E.A."/>
            <person name="Lipzen A."/>
            <person name="Malagnac F."/>
            <person name="Mello A."/>
            <person name="Molinier V."/>
            <person name="Miyauchi S."/>
            <person name="Poulain J."/>
            <person name="Riccioni C."/>
            <person name="Rubini A."/>
            <person name="Sitrit Y."/>
            <person name="Splivallo R."/>
            <person name="Traeger S."/>
            <person name="Wang M."/>
            <person name="Zifcakova L."/>
            <person name="Wipf D."/>
            <person name="Zambonelli A."/>
            <person name="Paolocci F."/>
            <person name="Nowrousian M."/>
            <person name="Ottonello S."/>
            <person name="Baldrian P."/>
            <person name="Spatafora J.W."/>
            <person name="Henrissat B."/>
            <person name="Nagy L.G."/>
            <person name="Aury J.M."/>
            <person name="Wincker P."/>
            <person name="Grigoriev I.V."/>
            <person name="Bonfante P."/>
            <person name="Martin F.M."/>
        </authorList>
    </citation>
    <scope>NUCLEOTIDE SEQUENCE [LARGE SCALE GENOMIC DNA]</scope>
    <source>
        <strain evidence="3 4">RN42</strain>
    </source>
</reference>
<protein>
    <recommendedName>
        <fullName evidence="2">HAT C-terminal dimerisation domain-containing protein</fullName>
    </recommendedName>
</protein>
<dbReference type="InterPro" id="IPR008906">
    <property type="entry name" value="HATC_C_dom"/>
</dbReference>
<dbReference type="STRING" id="1160509.A0A3N4H7E3"/>
<feature type="non-terminal residue" evidence="3">
    <location>
        <position position="222"/>
    </location>
</feature>
<dbReference type="Pfam" id="PF05699">
    <property type="entry name" value="Dimer_Tnp_hAT"/>
    <property type="match status" value="1"/>
</dbReference>
<evidence type="ECO:0000313" key="3">
    <source>
        <dbReference type="EMBL" id="RPA70802.1"/>
    </source>
</evidence>
<accession>A0A3N4H7E3</accession>
<sequence>ENDFIIAMINNGSIKLGQYYRLINVGSVHYAAISVHPEMKLKHFETEWRDKPEGWIAMARDKARQYWEKNFKHIQIPEQFANSYAPTPQTPTATNTNPAVDDDADSDDDWRERAAKRVHLTGEDSNEDAFELFQAAPPEFFPPGVSLNVFQYWTAKLKSPSTTNSGKRLALMAFTVLSVPPMSDEPERIFSSAGATLGKRRTAMEPGTLEAVEALKSWEKEG</sequence>
<feature type="non-terminal residue" evidence="3">
    <location>
        <position position="1"/>
    </location>
</feature>
<dbReference type="GO" id="GO:0046983">
    <property type="term" value="F:protein dimerization activity"/>
    <property type="evidence" value="ECO:0007669"/>
    <property type="project" value="InterPro"/>
</dbReference>
<feature type="compositionally biased region" description="Low complexity" evidence="1">
    <location>
        <begin position="85"/>
        <end position="99"/>
    </location>
</feature>
<dbReference type="OrthoDB" id="5103939at2759"/>
<feature type="region of interest" description="Disordered" evidence="1">
    <location>
        <begin position="82"/>
        <end position="109"/>
    </location>
</feature>
<proteinExistence type="predicted"/>
<name>A0A3N4H7E3_ASCIM</name>